<gene>
    <name evidence="2" type="ORF">FJU08_04660</name>
</gene>
<feature type="signal peptide" evidence="1">
    <location>
        <begin position="1"/>
        <end position="21"/>
    </location>
</feature>
<sequence>MRFSVLPFLAFILLSGTASFAAEVVAQSGQQAVLADESEDGSLDLLFSSLKKTRDADEAATIAARIDEDLDYSDSATIRLLIAWSDDARNQQHPAAALDFLSEAIALDPEDPAGRRKRAQLHYADHNYHKSMDDLQAVLALEPRDIGSMALMATILEQSGRTEQALSVWRHYLDIYPADRKVAAHVDAEDEKLAGKRI</sequence>
<dbReference type="Proteomes" id="UP000318801">
    <property type="component" value="Unassembled WGS sequence"/>
</dbReference>
<evidence type="ECO:0000313" key="2">
    <source>
        <dbReference type="EMBL" id="TPW32305.1"/>
    </source>
</evidence>
<reference evidence="2 3" key="1">
    <citation type="submission" date="2019-06" db="EMBL/GenBank/DDBJ databases">
        <authorList>
            <person name="Li M."/>
        </authorList>
    </citation>
    <scope>NUCLEOTIDE SEQUENCE [LARGE SCALE GENOMIC DNA]</scope>
    <source>
        <strain evidence="2 3">BGMRC2036</strain>
    </source>
</reference>
<keyword evidence="3" id="KW-1185">Reference proteome</keyword>
<dbReference type="OrthoDB" id="9815010at2"/>
<comment type="caution">
    <text evidence="2">The sequence shown here is derived from an EMBL/GenBank/DDBJ whole genome shotgun (WGS) entry which is preliminary data.</text>
</comment>
<dbReference type="EMBL" id="VHLG01000002">
    <property type="protein sequence ID" value="TPW32305.1"/>
    <property type="molecule type" value="Genomic_DNA"/>
</dbReference>
<dbReference type="AlphaFoldDB" id="A0A506UGA9"/>
<evidence type="ECO:0000313" key="3">
    <source>
        <dbReference type="Proteomes" id="UP000318801"/>
    </source>
</evidence>
<dbReference type="SUPFAM" id="SSF48452">
    <property type="entry name" value="TPR-like"/>
    <property type="match status" value="1"/>
</dbReference>
<evidence type="ECO:0000256" key="1">
    <source>
        <dbReference type="SAM" id="SignalP"/>
    </source>
</evidence>
<dbReference type="InterPro" id="IPR011990">
    <property type="entry name" value="TPR-like_helical_dom_sf"/>
</dbReference>
<accession>A0A506UGA9</accession>
<proteinExistence type="predicted"/>
<dbReference type="Gene3D" id="1.25.40.10">
    <property type="entry name" value="Tetratricopeptide repeat domain"/>
    <property type="match status" value="1"/>
</dbReference>
<feature type="chain" id="PRO_5021342479" evidence="1">
    <location>
        <begin position="22"/>
        <end position="198"/>
    </location>
</feature>
<name>A0A506UGA9_9HYPH</name>
<protein>
    <submittedName>
        <fullName evidence="2">Uncharacterized protein</fullName>
    </submittedName>
</protein>
<keyword evidence="1" id="KW-0732">Signal</keyword>
<dbReference type="RefSeq" id="WP_141147816.1">
    <property type="nucleotide sequence ID" value="NZ_VHLG01000002.1"/>
</dbReference>
<organism evidence="2 3">
    <name type="scientific">Martelella alba</name>
    <dbReference type="NCBI Taxonomy" id="2590451"/>
    <lineage>
        <taxon>Bacteria</taxon>
        <taxon>Pseudomonadati</taxon>
        <taxon>Pseudomonadota</taxon>
        <taxon>Alphaproteobacteria</taxon>
        <taxon>Hyphomicrobiales</taxon>
        <taxon>Aurantimonadaceae</taxon>
        <taxon>Martelella</taxon>
    </lineage>
</organism>